<sequence length="377" mass="43547">MTSRGQQNFREERERERERESCSGYQSDAKVMRASSLSRMKSVQDSSAGGLWDSVKKAAFVIGSGLFFLVAFRNSVTWHLQRFWGASGDFWQTQWTRLYTAFDGNEASLFFIGTMLVPTFFFWLFNGFLMIADTMGKPAFITRYRIQQDKNNPVEVERVWRAVKVVLCNQLFLSVPLVVLTYTVMSWHGEPCAPELPTFHWVLLELAVCGLLEEVLFYYSHRLFHHPFFYKRIHKIHHEWTAPIGVVSLYAHPMEHVFSNMLPALIGPVLLGSHMATTSLWFTVALIVTSISHCGYHLPLLPSPEFHDFHHLKFNQCYGVLGVLDRLHGTDDKFRKTKEYERHMLLLSLTPLTKSIPDTPKKKSDIISTPDTHIKQE</sequence>
<keyword evidence="4 6" id="KW-0472">Membrane</keyword>
<feature type="transmembrane region" description="Helical" evidence="6">
    <location>
        <begin position="166"/>
        <end position="187"/>
    </location>
</feature>
<reference evidence="8 9" key="1">
    <citation type="submission" date="2021-06" db="EMBL/GenBank/DDBJ databases">
        <title>Chromosome-level genome assembly of the red-tail catfish (Hemibagrus wyckioides).</title>
        <authorList>
            <person name="Shao F."/>
        </authorList>
    </citation>
    <scope>NUCLEOTIDE SEQUENCE [LARGE SCALE GENOMIC DNA]</scope>
    <source>
        <strain evidence="8">EC202008001</strain>
        <tissue evidence="8">Blood</tissue>
    </source>
</reference>
<dbReference type="EMBL" id="JAHKSW010000018">
    <property type="protein sequence ID" value="KAG7320677.1"/>
    <property type="molecule type" value="Genomic_DNA"/>
</dbReference>
<keyword evidence="9" id="KW-1185">Reference proteome</keyword>
<gene>
    <name evidence="8" type="ORF">KOW79_015092</name>
</gene>
<dbReference type="Pfam" id="PF04116">
    <property type="entry name" value="FA_hydroxylase"/>
    <property type="match status" value="1"/>
</dbReference>
<accession>A0A9D3SDZ4</accession>
<dbReference type="GO" id="GO:0016491">
    <property type="term" value="F:oxidoreductase activity"/>
    <property type="evidence" value="ECO:0007669"/>
    <property type="project" value="InterPro"/>
</dbReference>
<evidence type="ECO:0000256" key="6">
    <source>
        <dbReference type="SAM" id="Phobius"/>
    </source>
</evidence>
<dbReference type="GO" id="GO:0016020">
    <property type="term" value="C:membrane"/>
    <property type="evidence" value="ECO:0007669"/>
    <property type="project" value="UniProtKB-SubCell"/>
</dbReference>
<feature type="region of interest" description="Disordered" evidence="5">
    <location>
        <begin position="1"/>
        <end position="25"/>
    </location>
</feature>
<evidence type="ECO:0000313" key="9">
    <source>
        <dbReference type="Proteomes" id="UP000824219"/>
    </source>
</evidence>
<dbReference type="GO" id="GO:0005506">
    <property type="term" value="F:iron ion binding"/>
    <property type="evidence" value="ECO:0007669"/>
    <property type="project" value="InterPro"/>
</dbReference>
<feature type="transmembrane region" description="Helical" evidence="6">
    <location>
        <begin position="107"/>
        <end position="131"/>
    </location>
</feature>
<evidence type="ECO:0000256" key="5">
    <source>
        <dbReference type="SAM" id="MobiDB-lite"/>
    </source>
</evidence>
<evidence type="ECO:0000256" key="3">
    <source>
        <dbReference type="ARBA" id="ARBA00022989"/>
    </source>
</evidence>
<feature type="transmembrane region" description="Helical" evidence="6">
    <location>
        <begin position="58"/>
        <end position="76"/>
    </location>
</feature>
<dbReference type="GO" id="GO:0008610">
    <property type="term" value="P:lipid biosynthetic process"/>
    <property type="evidence" value="ECO:0007669"/>
    <property type="project" value="InterPro"/>
</dbReference>
<evidence type="ECO:0000256" key="1">
    <source>
        <dbReference type="ARBA" id="ARBA00004370"/>
    </source>
</evidence>
<feature type="region of interest" description="Disordered" evidence="5">
    <location>
        <begin position="358"/>
        <end position="377"/>
    </location>
</feature>
<organism evidence="8 9">
    <name type="scientific">Hemibagrus wyckioides</name>
    <dbReference type="NCBI Taxonomy" id="337641"/>
    <lineage>
        <taxon>Eukaryota</taxon>
        <taxon>Metazoa</taxon>
        <taxon>Chordata</taxon>
        <taxon>Craniata</taxon>
        <taxon>Vertebrata</taxon>
        <taxon>Euteleostomi</taxon>
        <taxon>Actinopterygii</taxon>
        <taxon>Neopterygii</taxon>
        <taxon>Teleostei</taxon>
        <taxon>Ostariophysi</taxon>
        <taxon>Siluriformes</taxon>
        <taxon>Bagridae</taxon>
        <taxon>Hemibagrus</taxon>
    </lineage>
</organism>
<evidence type="ECO:0000259" key="7">
    <source>
        <dbReference type="Pfam" id="PF04116"/>
    </source>
</evidence>
<dbReference type="InterPro" id="IPR050307">
    <property type="entry name" value="Sterol_Desaturase_Related"/>
</dbReference>
<evidence type="ECO:0000256" key="4">
    <source>
        <dbReference type="ARBA" id="ARBA00023136"/>
    </source>
</evidence>
<evidence type="ECO:0000313" key="8">
    <source>
        <dbReference type="EMBL" id="KAG7320677.1"/>
    </source>
</evidence>
<dbReference type="AlphaFoldDB" id="A0A9D3SDZ4"/>
<dbReference type="PANTHER" id="PTHR11863">
    <property type="entry name" value="STEROL DESATURASE"/>
    <property type="match status" value="1"/>
</dbReference>
<proteinExistence type="predicted"/>
<feature type="transmembrane region" description="Helical" evidence="6">
    <location>
        <begin position="199"/>
        <end position="219"/>
    </location>
</feature>
<dbReference type="InterPro" id="IPR006694">
    <property type="entry name" value="Fatty_acid_hydroxylase"/>
</dbReference>
<comment type="subcellular location">
    <subcellularLocation>
        <location evidence="1">Membrane</location>
    </subcellularLocation>
</comment>
<dbReference type="OrthoDB" id="408954at2759"/>
<comment type="caution">
    <text evidence="8">The sequence shown here is derived from an EMBL/GenBank/DDBJ whole genome shotgun (WGS) entry which is preliminary data.</text>
</comment>
<dbReference type="Proteomes" id="UP000824219">
    <property type="component" value="Linkage Group LG18"/>
</dbReference>
<keyword evidence="3 6" id="KW-1133">Transmembrane helix</keyword>
<evidence type="ECO:0000256" key="2">
    <source>
        <dbReference type="ARBA" id="ARBA00022692"/>
    </source>
</evidence>
<protein>
    <recommendedName>
        <fullName evidence="7">Fatty acid hydroxylase domain-containing protein</fullName>
    </recommendedName>
</protein>
<name>A0A9D3SDZ4_9TELE</name>
<keyword evidence="2 6" id="KW-0812">Transmembrane</keyword>
<feature type="compositionally biased region" description="Basic and acidic residues" evidence="5">
    <location>
        <begin position="9"/>
        <end position="21"/>
    </location>
</feature>
<feature type="domain" description="Fatty acid hydroxylase" evidence="7">
    <location>
        <begin position="207"/>
        <end position="330"/>
    </location>
</feature>